<evidence type="ECO:0000313" key="14">
    <source>
        <dbReference type="Proteomes" id="UP000228621"/>
    </source>
</evidence>
<feature type="domain" description="TonB-dependent receptor plug" evidence="12">
    <location>
        <begin position="56"/>
        <end position="168"/>
    </location>
</feature>
<dbReference type="GO" id="GO:0009279">
    <property type="term" value="C:cell outer membrane"/>
    <property type="evidence" value="ECO:0007669"/>
    <property type="project" value="UniProtKB-SubCell"/>
</dbReference>
<feature type="signal peptide" evidence="10">
    <location>
        <begin position="1"/>
        <end position="30"/>
    </location>
</feature>
<accession>A0A2A5JQ98</accession>
<evidence type="ECO:0000256" key="7">
    <source>
        <dbReference type="ARBA" id="ARBA00023237"/>
    </source>
</evidence>
<keyword evidence="6 8" id="KW-0472">Membrane</keyword>
<dbReference type="InterPro" id="IPR012910">
    <property type="entry name" value="Plug_dom"/>
</dbReference>
<dbReference type="PROSITE" id="PS52016">
    <property type="entry name" value="TONB_DEPENDENT_REC_3"/>
    <property type="match status" value="1"/>
</dbReference>
<dbReference type="Gene3D" id="2.40.170.20">
    <property type="entry name" value="TonB-dependent receptor, beta-barrel domain"/>
    <property type="match status" value="1"/>
</dbReference>
<feature type="domain" description="TonB-dependent receptor-like beta-barrel" evidence="11">
    <location>
        <begin position="436"/>
        <end position="930"/>
    </location>
</feature>
<evidence type="ECO:0000256" key="3">
    <source>
        <dbReference type="ARBA" id="ARBA00022452"/>
    </source>
</evidence>
<keyword evidence="14" id="KW-1185">Reference proteome</keyword>
<evidence type="ECO:0000256" key="5">
    <source>
        <dbReference type="ARBA" id="ARBA00023077"/>
    </source>
</evidence>
<dbReference type="Pfam" id="PF07715">
    <property type="entry name" value="Plug"/>
    <property type="match status" value="1"/>
</dbReference>
<evidence type="ECO:0000256" key="10">
    <source>
        <dbReference type="SAM" id="SignalP"/>
    </source>
</evidence>
<dbReference type="PANTHER" id="PTHR47234">
    <property type="match status" value="1"/>
</dbReference>
<keyword evidence="2 8" id="KW-0813">Transport</keyword>
<dbReference type="InterPro" id="IPR036942">
    <property type="entry name" value="Beta-barrel_TonB_sf"/>
</dbReference>
<feature type="chain" id="PRO_5012427234" evidence="10">
    <location>
        <begin position="31"/>
        <end position="964"/>
    </location>
</feature>
<dbReference type="CDD" id="cd01347">
    <property type="entry name" value="ligand_gated_channel"/>
    <property type="match status" value="1"/>
</dbReference>
<keyword evidence="5 9" id="KW-0798">TonB box</keyword>
<comment type="caution">
    <text evidence="13">The sequence shown here is derived from an EMBL/GenBank/DDBJ whole genome shotgun (WGS) entry which is preliminary data.</text>
</comment>
<evidence type="ECO:0000256" key="9">
    <source>
        <dbReference type="RuleBase" id="RU003357"/>
    </source>
</evidence>
<evidence type="ECO:0000259" key="11">
    <source>
        <dbReference type="Pfam" id="PF00593"/>
    </source>
</evidence>
<dbReference type="SUPFAM" id="SSF56935">
    <property type="entry name" value="Porins"/>
    <property type="match status" value="1"/>
</dbReference>
<dbReference type="InterPro" id="IPR037066">
    <property type="entry name" value="Plug_dom_sf"/>
</dbReference>
<organism evidence="13 14">
    <name type="scientific">Pseudoalteromonas piscicida</name>
    <dbReference type="NCBI Taxonomy" id="43662"/>
    <lineage>
        <taxon>Bacteria</taxon>
        <taxon>Pseudomonadati</taxon>
        <taxon>Pseudomonadota</taxon>
        <taxon>Gammaproteobacteria</taxon>
        <taxon>Alteromonadales</taxon>
        <taxon>Pseudoalteromonadaceae</taxon>
        <taxon>Pseudoalteromonas</taxon>
    </lineage>
</organism>
<dbReference type="AlphaFoldDB" id="A0A2A5JQ98"/>
<name>A0A2A5JQ98_PSEO7</name>
<evidence type="ECO:0000256" key="1">
    <source>
        <dbReference type="ARBA" id="ARBA00004571"/>
    </source>
</evidence>
<evidence type="ECO:0000256" key="2">
    <source>
        <dbReference type="ARBA" id="ARBA00022448"/>
    </source>
</evidence>
<reference evidence="14" key="1">
    <citation type="journal article" date="2019" name="Genome Announc.">
        <title>Draft Genome Sequence of Pseudoalteromonas piscicida Strain 36Y ROTHPW, an Hypersaline Seawater Isolate from the South Coast of Sonora, Mexico.</title>
        <authorList>
            <person name="Sanchez-Diaz R."/>
            <person name="Molina-Garza Z.J."/>
            <person name="Cruz-Suarez L.E."/>
            <person name="Selvin J."/>
            <person name="Kiran G.S."/>
            <person name="Ibarra-Gamez J.C."/>
            <person name="Gomez-Gil B."/>
            <person name="Galaviz-Silva L."/>
        </authorList>
    </citation>
    <scope>NUCLEOTIDE SEQUENCE [LARGE SCALE GENOMIC DNA]</scope>
    <source>
        <strain evidence="14">36Y_RITHPW</strain>
    </source>
</reference>
<dbReference type="PANTHER" id="PTHR47234:SF2">
    <property type="entry name" value="TONB-DEPENDENT RECEPTOR"/>
    <property type="match status" value="1"/>
</dbReference>
<proteinExistence type="inferred from homology"/>
<evidence type="ECO:0000259" key="12">
    <source>
        <dbReference type="Pfam" id="PF07715"/>
    </source>
</evidence>
<protein>
    <submittedName>
        <fullName evidence="13">TonB-dependent receptor</fullName>
    </submittedName>
</protein>
<keyword evidence="7 8" id="KW-0998">Cell outer membrane</keyword>
<dbReference type="Proteomes" id="UP000228621">
    <property type="component" value="Unassembled WGS sequence"/>
</dbReference>
<gene>
    <name evidence="13" type="ORF">CEX98_11200</name>
</gene>
<dbReference type="Pfam" id="PF00593">
    <property type="entry name" value="TonB_dep_Rec_b-barrel"/>
    <property type="match status" value="1"/>
</dbReference>
<comment type="similarity">
    <text evidence="8 9">Belongs to the TonB-dependent receptor family.</text>
</comment>
<dbReference type="Gene3D" id="2.170.130.10">
    <property type="entry name" value="TonB-dependent receptor, plug domain"/>
    <property type="match status" value="1"/>
</dbReference>
<evidence type="ECO:0000256" key="6">
    <source>
        <dbReference type="ARBA" id="ARBA00023136"/>
    </source>
</evidence>
<sequence>MNITNLITKQTPVFFAVSCAIASTSMNVLAEQSSGIDEIEKIQVTGSRILREGAISPAPVTVISGEALLSSGVTSIGEALNDMPALANTYSLANAGRSIGTAGLSLLDLRGMGTARTLVLVDGKRHVSSSPGSASVDVNNIPSNWIERVEIITGGASAVYGADAVTGVVNFILKKDIQGFDLSVSKGTAAEGPYENEKFSLSYGRDFDGGKGNVGISVSHVSQDGMNATDRAQTNKLISSITNPNDGDIEGEDGNYIHDGIADRLTITNAGYYDDSVNGNFYQQENGELVWYTFNPDGSVRPQKLGTTYENDWAICSGDCDILDLTRYEELQPTFENTNVNIKANYDITSDLNVYASAKYTKSEADSIGQPSYFEYGDSHGTGAFVIKRDNAYMHESLAQLMDRNGVDEFKMHRFMEDAGRRYELNERETTRFVAGLSGVVAEDWDFEASAVYGKTEVMQTNTGNTIKARIKQSADAIRLENGDIVCRDEQARAAGCVPTSMFGYGAVSDEAAAWFNTTSISKSEIKQTVLNANISNSGLFELPAGYVGISFGLEYRKEESDSFPDAFAATGATFLNAILEEHGEFNVREAFSEISVPLLADMTLVQDLSLDVAVRYADYSTIGDTVSWKTGLNWTLTDELRVRTTKSKAMRAPNISELYGPQSENFFSRITDPCKRGQVQDANRRANCDALGIPEDFDAIATVSSIPGVLGGNPDLKEEESDSFTFGVVYTPEAISGLSITLDYWEIEIEDAIDNISGQDILDKCVDSLSGIDNQFCALVTRDEDGELTGIRSITQNVAKQNAEGIDFEIGYDFDLFEGRMTSSLIGTYLKSREEYPFQSDLSDSEEYAGTTGEAEWQAMVSLGYKVSNWQFSSKTRYLDGVSLYTDKALNKNPDPSNIMSYGSYFITDIRGGYRFDNGITLELGVDNVFDRDLPGYTRGTGASSASYDNIGRMYYGAFTYQF</sequence>
<evidence type="ECO:0000313" key="13">
    <source>
        <dbReference type="EMBL" id="PCK31605.1"/>
    </source>
</evidence>
<keyword evidence="4 8" id="KW-0812">Transmembrane</keyword>
<dbReference type="InterPro" id="IPR039426">
    <property type="entry name" value="TonB-dep_rcpt-like"/>
</dbReference>
<keyword evidence="13" id="KW-0675">Receptor</keyword>
<dbReference type="EMBL" id="NKHF01000050">
    <property type="protein sequence ID" value="PCK31605.1"/>
    <property type="molecule type" value="Genomic_DNA"/>
</dbReference>
<comment type="subcellular location">
    <subcellularLocation>
        <location evidence="1 8">Cell outer membrane</location>
        <topology evidence="1 8">Multi-pass membrane protein</topology>
    </subcellularLocation>
</comment>
<evidence type="ECO:0000256" key="8">
    <source>
        <dbReference type="PROSITE-ProRule" id="PRU01360"/>
    </source>
</evidence>
<dbReference type="InterPro" id="IPR000531">
    <property type="entry name" value="Beta-barrel_TonB"/>
</dbReference>
<dbReference type="OrthoDB" id="176248at2"/>
<keyword evidence="10" id="KW-0732">Signal</keyword>
<evidence type="ECO:0000256" key="4">
    <source>
        <dbReference type="ARBA" id="ARBA00022692"/>
    </source>
</evidence>
<keyword evidence="3 8" id="KW-1134">Transmembrane beta strand</keyword>
<dbReference type="RefSeq" id="WP_099642161.1">
    <property type="nucleotide sequence ID" value="NZ_NKHF01000050.1"/>
</dbReference>